<dbReference type="Pfam" id="PF04050">
    <property type="entry name" value="Upf2"/>
    <property type="match status" value="1"/>
</dbReference>
<accession>A0A3P7N376</accession>
<proteinExistence type="predicted"/>
<keyword evidence="3" id="KW-1185">Reference proteome</keyword>
<evidence type="ECO:0000313" key="2">
    <source>
        <dbReference type="EMBL" id="VDN29678.1"/>
    </source>
</evidence>
<reference evidence="2 3" key="1">
    <citation type="submission" date="2018-11" db="EMBL/GenBank/DDBJ databases">
        <authorList>
            <consortium name="Pathogen Informatics"/>
        </authorList>
    </citation>
    <scope>NUCLEOTIDE SEQUENCE [LARGE SCALE GENOMIC DNA]</scope>
</reference>
<dbReference type="Proteomes" id="UP000281553">
    <property type="component" value="Unassembled WGS sequence"/>
</dbReference>
<dbReference type="InterPro" id="IPR007193">
    <property type="entry name" value="Upf2/Nmd2_C"/>
</dbReference>
<evidence type="ECO:0000313" key="3">
    <source>
        <dbReference type="Proteomes" id="UP000281553"/>
    </source>
</evidence>
<protein>
    <recommendedName>
        <fullName evidence="1">Up-frameshift suppressor 2 C-terminal domain-containing protein</fullName>
    </recommendedName>
</protein>
<sequence>MVVRKGNRPHVVPLAVPEDVQFAARFIQMEAAERAEKARMKKLVLEMHEAQKAADELEYAPPSTRLPSQSIEICAAERTVASPERD</sequence>
<dbReference type="AlphaFoldDB" id="A0A3P7N376"/>
<gene>
    <name evidence="2" type="ORF">DILT_LOCUS15408</name>
</gene>
<dbReference type="EMBL" id="UYRU01078951">
    <property type="protein sequence ID" value="VDN29678.1"/>
    <property type="molecule type" value="Genomic_DNA"/>
</dbReference>
<evidence type="ECO:0000259" key="1">
    <source>
        <dbReference type="Pfam" id="PF04050"/>
    </source>
</evidence>
<feature type="domain" description="Up-frameshift suppressor 2 C-terminal" evidence="1">
    <location>
        <begin position="1"/>
        <end position="46"/>
    </location>
</feature>
<dbReference type="OrthoDB" id="27832at2759"/>
<name>A0A3P7N376_DIBLA</name>
<organism evidence="2 3">
    <name type="scientific">Dibothriocephalus latus</name>
    <name type="common">Fish tapeworm</name>
    <name type="synonym">Diphyllobothrium latum</name>
    <dbReference type="NCBI Taxonomy" id="60516"/>
    <lineage>
        <taxon>Eukaryota</taxon>
        <taxon>Metazoa</taxon>
        <taxon>Spiralia</taxon>
        <taxon>Lophotrochozoa</taxon>
        <taxon>Platyhelminthes</taxon>
        <taxon>Cestoda</taxon>
        <taxon>Eucestoda</taxon>
        <taxon>Diphyllobothriidea</taxon>
        <taxon>Diphyllobothriidae</taxon>
        <taxon>Dibothriocephalus</taxon>
    </lineage>
</organism>